<feature type="region of interest" description="Disordered" evidence="1">
    <location>
        <begin position="1"/>
        <end position="45"/>
    </location>
</feature>
<reference evidence="2" key="1">
    <citation type="submission" date="2016-10" db="EMBL/GenBank/DDBJ databases">
        <title>Sequence of Gallionella enrichment culture.</title>
        <authorList>
            <person name="Poehlein A."/>
            <person name="Muehling M."/>
            <person name="Daniel R."/>
        </authorList>
    </citation>
    <scope>NUCLEOTIDE SEQUENCE</scope>
</reference>
<sequence length="95" mass="10030">MDSTASENSLASTPPVLSARAMTPANGPRPTATMNSMPITRSGTERNRFMSRRIGCCSQGGETLRAQARPKGMARITASAVPHSAICTVSHIWAT</sequence>
<dbReference type="AlphaFoldDB" id="A0A1J5PLW5"/>
<comment type="caution">
    <text evidence="2">The sequence shown here is derived from an EMBL/GenBank/DDBJ whole genome shotgun (WGS) entry which is preliminary data.</text>
</comment>
<gene>
    <name evidence="2" type="ORF">GALL_539230</name>
</gene>
<evidence type="ECO:0000256" key="1">
    <source>
        <dbReference type="SAM" id="MobiDB-lite"/>
    </source>
</evidence>
<accession>A0A1J5PLW5</accession>
<feature type="compositionally biased region" description="Polar residues" evidence="1">
    <location>
        <begin position="1"/>
        <end position="12"/>
    </location>
</feature>
<protein>
    <submittedName>
        <fullName evidence="2">Uncharacterized protein</fullName>
    </submittedName>
</protein>
<feature type="compositionally biased region" description="Polar residues" evidence="1">
    <location>
        <begin position="32"/>
        <end position="42"/>
    </location>
</feature>
<dbReference type="EMBL" id="MLJW01008046">
    <property type="protein sequence ID" value="OIQ64525.1"/>
    <property type="molecule type" value="Genomic_DNA"/>
</dbReference>
<name>A0A1J5PLW5_9ZZZZ</name>
<proteinExistence type="predicted"/>
<organism evidence="2">
    <name type="scientific">mine drainage metagenome</name>
    <dbReference type="NCBI Taxonomy" id="410659"/>
    <lineage>
        <taxon>unclassified sequences</taxon>
        <taxon>metagenomes</taxon>
        <taxon>ecological metagenomes</taxon>
    </lineage>
</organism>
<evidence type="ECO:0000313" key="2">
    <source>
        <dbReference type="EMBL" id="OIQ64525.1"/>
    </source>
</evidence>